<dbReference type="AlphaFoldDB" id="A0A1E4TNH0"/>
<keyword evidence="4" id="KW-1185">Reference proteome</keyword>
<dbReference type="Gene3D" id="2.60.40.10">
    <property type="entry name" value="Immunoglobulins"/>
    <property type="match status" value="1"/>
</dbReference>
<dbReference type="EMBL" id="KV454018">
    <property type="protein sequence ID" value="ODV93310.1"/>
    <property type="molecule type" value="Genomic_DNA"/>
</dbReference>
<dbReference type="CDD" id="cd00063">
    <property type="entry name" value="FN3"/>
    <property type="match status" value="1"/>
</dbReference>
<evidence type="ECO:0000259" key="2">
    <source>
        <dbReference type="PROSITE" id="PS50853"/>
    </source>
</evidence>
<protein>
    <recommendedName>
        <fullName evidence="5">BRCT domain-containing protein</fullName>
    </recommendedName>
</protein>
<dbReference type="SUPFAM" id="SSF52113">
    <property type="entry name" value="BRCT domain"/>
    <property type="match status" value="1"/>
</dbReference>
<dbReference type="InterPro" id="IPR003961">
    <property type="entry name" value="FN3_dom"/>
</dbReference>
<dbReference type="Proteomes" id="UP000094236">
    <property type="component" value="Unassembled WGS sequence"/>
</dbReference>
<evidence type="ECO:0000259" key="1">
    <source>
        <dbReference type="PROSITE" id="PS50172"/>
    </source>
</evidence>
<proteinExistence type="predicted"/>
<dbReference type="PROSITE" id="PS50853">
    <property type="entry name" value="FN3"/>
    <property type="match status" value="1"/>
</dbReference>
<dbReference type="InterPro" id="IPR036420">
    <property type="entry name" value="BRCT_dom_sf"/>
</dbReference>
<dbReference type="Pfam" id="PF16892">
    <property type="entry name" value="CHS5_N"/>
    <property type="match status" value="1"/>
</dbReference>
<evidence type="ECO:0008006" key="5">
    <source>
        <dbReference type="Google" id="ProtNLM"/>
    </source>
</evidence>
<dbReference type="InterPro" id="IPR036116">
    <property type="entry name" value="FN3_sf"/>
</dbReference>
<feature type="non-terminal residue" evidence="3">
    <location>
        <position position="232"/>
    </location>
</feature>
<dbReference type="GO" id="GO:0005802">
    <property type="term" value="C:trans-Golgi network"/>
    <property type="evidence" value="ECO:0007669"/>
    <property type="project" value="TreeGrafter"/>
</dbReference>
<dbReference type="GO" id="GO:0006893">
    <property type="term" value="P:Golgi to plasma membrane transport"/>
    <property type="evidence" value="ECO:0007669"/>
    <property type="project" value="TreeGrafter"/>
</dbReference>
<dbReference type="InterPro" id="IPR031673">
    <property type="entry name" value="Chs5_N"/>
</dbReference>
<dbReference type="InterPro" id="IPR013783">
    <property type="entry name" value="Ig-like_fold"/>
</dbReference>
<sequence>YLIEFPTILLPDGVVAGSIVKIKCEKDSELEKNEIEQFNRIQQEILEKFGKNLPKNPILKIKNVTQTSCVLEWDKLELSTSKIKSLILYKNGLKLGNIPNPLQNTTIKLSGLPIDTQYKFQLKLYTTAGVFNSNEIIVQTHKMTDLSGITVCLGEIDDPKITSNTISNILNKIGAKPLQDKVKVDTTHFICTKPTGKEWKRAIDSNIPIVRPEWLKACELERRIIGVRMFYL</sequence>
<dbReference type="OrthoDB" id="245697at2759"/>
<name>A0A1E4TNH0_PACTA</name>
<dbReference type="Pfam" id="PF16893">
    <property type="entry name" value="fn3_2"/>
    <property type="match status" value="1"/>
</dbReference>
<dbReference type="SUPFAM" id="SSF49265">
    <property type="entry name" value="Fibronectin type III"/>
    <property type="match status" value="1"/>
</dbReference>
<evidence type="ECO:0000313" key="3">
    <source>
        <dbReference type="EMBL" id="ODV93310.1"/>
    </source>
</evidence>
<organism evidence="3 4">
    <name type="scientific">Pachysolen tannophilus NRRL Y-2460</name>
    <dbReference type="NCBI Taxonomy" id="669874"/>
    <lineage>
        <taxon>Eukaryota</taxon>
        <taxon>Fungi</taxon>
        <taxon>Dikarya</taxon>
        <taxon>Ascomycota</taxon>
        <taxon>Saccharomycotina</taxon>
        <taxon>Pichiomycetes</taxon>
        <taxon>Pachysolenaceae</taxon>
        <taxon>Pachysolen</taxon>
    </lineage>
</organism>
<dbReference type="CDD" id="cd17742">
    <property type="entry name" value="BRCT_CHS5_like"/>
    <property type="match status" value="1"/>
</dbReference>
<dbReference type="PANTHER" id="PTHR47351">
    <property type="entry name" value="CHITIN BIOSYNTHESIS PROTEIN CHS5"/>
    <property type="match status" value="1"/>
</dbReference>
<feature type="domain" description="BRCT" evidence="1">
    <location>
        <begin position="141"/>
        <end position="232"/>
    </location>
</feature>
<accession>A0A1E4TNH0</accession>
<gene>
    <name evidence="3" type="ORF">PACTADRAFT_21236</name>
</gene>
<feature type="domain" description="Fibronectin type-III" evidence="2">
    <location>
        <begin position="53"/>
        <end position="147"/>
    </location>
</feature>
<dbReference type="GO" id="GO:0046983">
    <property type="term" value="F:protein dimerization activity"/>
    <property type="evidence" value="ECO:0007669"/>
    <property type="project" value="InterPro"/>
</dbReference>
<dbReference type="Gene3D" id="3.40.50.10190">
    <property type="entry name" value="BRCT domain"/>
    <property type="match status" value="1"/>
</dbReference>
<dbReference type="Pfam" id="PF00533">
    <property type="entry name" value="BRCT"/>
    <property type="match status" value="1"/>
</dbReference>
<dbReference type="PANTHER" id="PTHR47351:SF1">
    <property type="entry name" value="CHITIN BIOSYNTHESIS PROTEIN CHS5"/>
    <property type="match status" value="1"/>
</dbReference>
<dbReference type="Gene3D" id="6.20.120.50">
    <property type="match status" value="1"/>
</dbReference>
<dbReference type="PROSITE" id="PS50172">
    <property type="entry name" value="BRCT"/>
    <property type="match status" value="1"/>
</dbReference>
<dbReference type="InterPro" id="IPR001357">
    <property type="entry name" value="BRCT_dom"/>
</dbReference>
<reference evidence="4" key="1">
    <citation type="submission" date="2016-05" db="EMBL/GenBank/DDBJ databases">
        <title>Comparative genomics of biotechnologically important yeasts.</title>
        <authorList>
            <consortium name="DOE Joint Genome Institute"/>
            <person name="Riley R."/>
            <person name="Haridas S."/>
            <person name="Wolfe K.H."/>
            <person name="Lopes M.R."/>
            <person name="Hittinger C.T."/>
            <person name="Goker M."/>
            <person name="Salamov A."/>
            <person name="Wisecaver J."/>
            <person name="Long T.M."/>
            <person name="Aerts A.L."/>
            <person name="Barry K."/>
            <person name="Choi C."/>
            <person name="Clum A."/>
            <person name="Coughlan A.Y."/>
            <person name="Deshpande S."/>
            <person name="Douglass A.P."/>
            <person name="Hanson S.J."/>
            <person name="Klenk H.-P."/>
            <person name="Labutti K."/>
            <person name="Lapidus A."/>
            <person name="Lindquist E."/>
            <person name="Lipzen A."/>
            <person name="Meier-Kolthoff J.P."/>
            <person name="Ohm R.A."/>
            <person name="Otillar R.P."/>
            <person name="Pangilinan J."/>
            <person name="Peng Y."/>
            <person name="Rokas A."/>
            <person name="Rosa C.A."/>
            <person name="Scheuner C."/>
            <person name="Sibirny A.A."/>
            <person name="Slot J.C."/>
            <person name="Stielow J.B."/>
            <person name="Sun H."/>
            <person name="Kurtzman C.P."/>
            <person name="Blackwell M."/>
            <person name="Grigoriev I.V."/>
            <person name="Jeffries T.W."/>
        </authorList>
    </citation>
    <scope>NUCLEOTIDE SEQUENCE [LARGE SCALE GENOMIC DNA]</scope>
    <source>
        <strain evidence="4">NRRL Y-2460</strain>
    </source>
</reference>
<dbReference type="InterPro" id="IPR052827">
    <property type="entry name" value="CHS_Export/Cell_Fusion_Reg"/>
</dbReference>
<feature type="non-terminal residue" evidence="3">
    <location>
        <position position="1"/>
    </location>
</feature>
<evidence type="ECO:0000313" key="4">
    <source>
        <dbReference type="Proteomes" id="UP000094236"/>
    </source>
</evidence>
<dbReference type="GO" id="GO:0034044">
    <property type="term" value="C:exomer complex"/>
    <property type="evidence" value="ECO:0007669"/>
    <property type="project" value="TreeGrafter"/>
</dbReference>
<dbReference type="SMART" id="SM00292">
    <property type="entry name" value="BRCT"/>
    <property type="match status" value="1"/>
</dbReference>
<dbReference type="InterPro" id="IPR031669">
    <property type="entry name" value="Fn3_2"/>
</dbReference>
<dbReference type="GO" id="GO:0000747">
    <property type="term" value="P:conjugation with cellular fusion"/>
    <property type="evidence" value="ECO:0007669"/>
    <property type="project" value="TreeGrafter"/>
</dbReference>
<dbReference type="STRING" id="669874.A0A1E4TNH0"/>